<sequence length="57" mass="6690">MNAPFNPAERTYHVSEERLRAFMALTPLERLQWVEQVAYFLRLAKSSKAHELPQVDC</sequence>
<evidence type="ECO:0008006" key="3">
    <source>
        <dbReference type="Google" id="ProtNLM"/>
    </source>
</evidence>
<proteinExistence type="predicted"/>
<dbReference type="Proteomes" id="UP001225906">
    <property type="component" value="Unassembled WGS sequence"/>
</dbReference>
<evidence type="ECO:0000313" key="1">
    <source>
        <dbReference type="EMBL" id="MDP8568538.1"/>
    </source>
</evidence>
<comment type="caution">
    <text evidence="1">The sequence shown here is derived from an EMBL/GenBank/DDBJ whole genome shotgun (WGS) entry which is preliminary data.</text>
</comment>
<dbReference type="RefSeq" id="WP_306390265.1">
    <property type="nucleotide sequence ID" value="NZ_JAVCAP010000026.1"/>
</dbReference>
<protein>
    <recommendedName>
        <fullName evidence="3">Reverse transcriptase RNase H-like domain-containing protein</fullName>
    </recommendedName>
</protein>
<gene>
    <name evidence="1" type="ORF">Q9291_11825</name>
</gene>
<evidence type="ECO:0000313" key="2">
    <source>
        <dbReference type="Proteomes" id="UP001225906"/>
    </source>
</evidence>
<accession>A0ABT9JVH8</accession>
<dbReference type="EMBL" id="JAVCAP010000026">
    <property type="protein sequence ID" value="MDP8568538.1"/>
    <property type="molecule type" value="Genomic_DNA"/>
</dbReference>
<name>A0ABT9JVH8_9PROT</name>
<organism evidence="1 2">
    <name type="scientific">Methylophilus aquaticus</name>
    <dbReference type="NCBI Taxonomy" id="1971610"/>
    <lineage>
        <taxon>Bacteria</taxon>
        <taxon>Pseudomonadati</taxon>
        <taxon>Pseudomonadota</taxon>
        <taxon>Betaproteobacteria</taxon>
        <taxon>Nitrosomonadales</taxon>
        <taxon>Methylophilaceae</taxon>
        <taxon>Methylophilus</taxon>
    </lineage>
</organism>
<reference evidence="2" key="1">
    <citation type="journal article" date="2019" name="Int. J. Syst. Evol. Microbiol.">
        <title>The Global Catalogue of Microorganisms (GCM) 10K type strain sequencing project: providing services to taxonomists for standard genome sequencing and annotation.</title>
        <authorList>
            <consortium name="The Broad Institute Genomics Platform"/>
            <consortium name="The Broad Institute Genome Sequencing Center for Infectious Disease"/>
            <person name="Wu L."/>
            <person name="Ma J."/>
        </authorList>
    </citation>
    <scope>NUCLEOTIDE SEQUENCE [LARGE SCALE GENOMIC DNA]</scope>
    <source>
        <strain evidence="2">VKM B-3159</strain>
    </source>
</reference>
<keyword evidence="2" id="KW-1185">Reference proteome</keyword>